<evidence type="ECO:0000259" key="17">
    <source>
        <dbReference type="PROSITE" id="PS50886"/>
    </source>
</evidence>
<dbReference type="InterPro" id="IPR005121">
    <property type="entry name" value="Fdx_antiC-bd"/>
</dbReference>
<dbReference type="SMART" id="SM00896">
    <property type="entry name" value="FDX-ACB"/>
    <property type="match status" value="1"/>
</dbReference>
<gene>
    <name evidence="15" type="primary">pheT</name>
    <name evidence="20" type="ORF">BWR60_08855</name>
</gene>
<dbReference type="Pfam" id="PF03484">
    <property type="entry name" value="B5"/>
    <property type="match status" value="1"/>
</dbReference>
<dbReference type="InterPro" id="IPR045864">
    <property type="entry name" value="aa-tRNA-synth_II/BPL/LPL"/>
</dbReference>
<keyword evidence="11 16" id="KW-0694">RNA-binding</keyword>
<dbReference type="HAMAP" id="MF_00283">
    <property type="entry name" value="Phe_tRNA_synth_beta1"/>
    <property type="match status" value="1"/>
</dbReference>
<proteinExistence type="inferred from homology"/>
<dbReference type="SMART" id="SM00874">
    <property type="entry name" value="B5"/>
    <property type="match status" value="1"/>
</dbReference>
<keyword evidence="21" id="KW-1185">Reference proteome</keyword>
<dbReference type="SUPFAM" id="SSF50249">
    <property type="entry name" value="Nucleic acid-binding proteins"/>
    <property type="match status" value="1"/>
</dbReference>
<accession>A0A211ZQG2</accession>
<name>A0A211ZQG2_9PROT</name>
<dbReference type="CDD" id="cd02796">
    <property type="entry name" value="tRNA_bind_bactPheRS"/>
    <property type="match status" value="1"/>
</dbReference>
<dbReference type="InterPro" id="IPR036690">
    <property type="entry name" value="Fdx_antiC-bd_sf"/>
</dbReference>
<dbReference type="InterPro" id="IPR005147">
    <property type="entry name" value="tRNA_synthase_B5-dom"/>
</dbReference>
<keyword evidence="9 15" id="KW-0067">ATP-binding</keyword>
<dbReference type="SMART" id="SM00873">
    <property type="entry name" value="B3_4"/>
    <property type="match status" value="1"/>
</dbReference>
<dbReference type="Pfam" id="PF01588">
    <property type="entry name" value="tRNA_bind"/>
    <property type="match status" value="1"/>
</dbReference>
<dbReference type="EC" id="6.1.1.20" evidence="15"/>
<keyword evidence="7 15" id="KW-0479">Metal-binding</keyword>
<comment type="subcellular location">
    <subcellularLocation>
        <location evidence="1 15">Cytoplasm</location>
    </subcellularLocation>
</comment>
<protein>
    <recommendedName>
        <fullName evidence="15">Phenylalanine--tRNA ligase beta subunit</fullName>
        <ecNumber evidence="15">6.1.1.20</ecNumber>
    </recommendedName>
    <alternativeName>
        <fullName evidence="15">Phenylalanyl-tRNA synthetase beta subunit</fullName>
        <shortName evidence="15">PheRS</shortName>
    </alternativeName>
</protein>
<reference evidence="21" key="1">
    <citation type="submission" date="2017-05" db="EMBL/GenBank/DDBJ databases">
        <authorList>
            <person name="Macchi M."/>
            <person name="Festa S."/>
            <person name="Coppotelli B.M."/>
            <person name="Morelli I.S."/>
        </authorList>
    </citation>
    <scope>NUCLEOTIDE SEQUENCE [LARGE SCALE GENOMIC DNA]</scope>
    <source>
        <strain evidence="21">I</strain>
    </source>
</reference>
<dbReference type="Gene3D" id="3.30.70.380">
    <property type="entry name" value="Ferrodoxin-fold anticodon-binding domain"/>
    <property type="match status" value="1"/>
</dbReference>
<dbReference type="PANTHER" id="PTHR10947">
    <property type="entry name" value="PHENYLALANYL-TRNA SYNTHETASE BETA CHAIN AND LEUCINE-RICH REPEAT-CONTAINING PROTEIN 47"/>
    <property type="match status" value="1"/>
</dbReference>
<keyword evidence="4 15" id="KW-0963">Cytoplasm</keyword>
<feature type="binding site" evidence="15">
    <location>
        <position position="465"/>
    </location>
    <ligand>
        <name>Mg(2+)</name>
        <dbReference type="ChEBI" id="CHEBI:18420"/>
        <note>shared with alpha subunit</note>
    </ligand>
</feature>
<dbReference type="SUPFAM" id="SSF46955">
    <property type="entry name" value="Putative DNA-binding domain"/>
    <property type="match status" value="1"/>
</dbReference>
<evidence type="ECO:0000256" key="7">
    <source>
        <dbReference type="ARBA" id="ARBA00022723"/>
    </source>
</evidence>
<feature type="domain" description="B5" evidence="19">
    <location>
        <begin position="402"/>
        <end position="478"/>
    </location>
</feature>
<evidence type="ECO:0000256" key="10">
    <source>
        <dbReference type="ARBA" id="ARBA00022842"/>
    </source>
</evidence>
<evidence type="ECO:0000256" key="8">
    <source>
        <dbReference type="ARBA" id="ARBA00022741"/>
    </source>
</evidence>
<evidence type="ECO:0000256" key="1">
    <source>
        <dbReference type="ARBA" id="ARBA00004496"/>
    </source>
</evidence>
<dbReference type="FunFam" id="3.30.70.380:FF:000001">
    <property type="entry name" value="Phenylalanine--tRNA ligase beta subunit"/>
    <property type="match status" value="1"/>
</dbReference>
<dbReference type="InterPro" id="IPR005146">
    <property type="entry name" value="B3/B4_tRNA-bd"/>
</dbReference>
<dbReference type="Pfam" id="PF03147">
    <property type="entry name" value="FDX-ACB"/>
    <property type="match status" value="1"/>
</dbReference>
<dbReference type="SUPFAM" id="SSF55681">
    <property type="entry name" value="Class II aaRS and biotin synthetases"/>
    <property type="match status" value="1"/>
</dbReference>
<dbReference type="PROSITE" id="PS51483">
    <property type="entry name" value="B5"/>
    <property type="match status" value="1"/>
</dbReference>
<dbReference type="SUPFAM" id="SSF54991">
    <property type="entry name" value="Anticodon-binding domain of PheRS"/>
    <property type="match status" value="1"/>
</dbReference>
<dbReference type="SUPFAM" id="SSF56037">
    <property type="entry name" value="PheT/TilS domain"/>
    <property type="match status" value="1"/>
</dbReference>
<evidence type="ECO:0000313" key="20">
    <source>
        <dbReference type="EMBL" id="OWJ67505.1"/>
    </source>
</evidence>
<keyword evidence="12 15" id="KW-0648">Protein biosynthesis</keyword>
<evidence type="ECO:0000256" key="15">
    <source>
        <dbReference type="HAMAP-Rule" id="MF_00283"/>
    </source>
</evidence>
<comment type="subunit">
    <text evidence="3 15">Tetramer of two alpha and two beta subunits.</text>
</comment>
<evidence type="ECO:0000256" key="12">
    <source>
        <dbReference type="ARBA" id="ARBA00022917"/>
    </source>
</evidence>
<dbReference type="GO" id="GO:0005524">
    <property type="term" value="F:ATP binding"/>
    <property type="evidence" value="ECO:0007669"/>
    <property type="project" value="UniProtKB-UniRule"/>
</dbReference>
<dbReference type="InterPro" id="IPR045060">
    <property type="entry name" value="Phe-tRNA-ligase_IIc_bsu"/>
</dbReference>
<dbReference type="PANTHER" id="PTHR10947:SF0">
    <property type="entry name" value="PHENYLALANINE--TRNA LIGASE BETA SUBUNIT"/>
    <property type="match status" value="1"/>
</dbReference>
<dbReference type="Gene3D" id="3.30.56.10">
    <property type="match status" value="2"/>
</dbReference>
<keyword evidence="13 15" id="KW-0030">Aminoacyl-tRNA synthetase</keyword>
<dbReference type="GO" id="GO:0009328">
    <property type="term" value="C:phenylalanine-tRNA ligase complex"/>
    <property type="evidence" value="ECO:0007669"/>
    <property type="project" value="TreeGrafter"/>
</dbReference>
<keyword evidence="5 16" id="KW-0820">tRNA-binding</keyword>
<dbReference type="EMBL" id="NHON01000012">
    <property type="protein sequence ID" value="OWJ67505.1"/>
    <property type="molecule type" value="Genomic_DNA"/>
</dbReference>
<dbReference type="Gene3D" id="3.30.930.10">
    <property type="entry name" value="Bira Bifunctional Protein, Domain 2"/>
    <property type="match status" value="1"/>
</dbReference>
<dbReference type="Proteomes" id="UP000196655">
    <property type="component" value="Unassembled WGS sequence"/>
</dbReference>
<keyword evidence="6 15" id="KW-0436">Ligase</keyword>
<dbReference type="GO" id="GO:0004826">
    <property type="term" value="F:phenylalanine-tRNA ligase activity"/>
    <property type="evidence" value="ECO:0007669"/>
    <property type="project" value="UniProtKB-UniRule"/>
</dbReference>
<evidence type="ECO:0000256" key="4">
    <source>
        <dbReference type="ARBA" id="ARBA00022490"/>
    </source>
</evidence>
<dbReference type="Pfam" id="PF03483">
    <property type="entry name" value="B3_4"/>
    <property type="match status" value="1"/>
</dbReference>
<feature type="domain" description="TRNA-binding" evidence="17">
    <location>
        <begin position="39"/>
        <end position="148"/>
    </location>
</feature>
<dbReference type="InterPro" id="IPR041616">
    <property type="entry name" value="PheRS_beta_core"/>
</dbReference>
<feature type="binding site" evidence="15">
    <location>
        <position position="462"/>
    </location>
    <ligand>
        <name>Mg(2+)</name>
        <dbReference type="ChEBI" id="CHEBI:18420"/>
        <note>shared with alpha subunit</note>
    </ligand>
</feature>
<sequence>MKLTLSWLKDHLDTTASLGEITDTLTSLGLEVDGVEDPAAELAPFTIAYVKSAVQHPNADRLRVCIVDTGKGEVQVVCGAPNARTGMKGVFAPAGSYIPGTKVDLKAGTIRGEASNGMLVSERELGLSDEHDGIIDLPDDAPLGASFAAWRRLDDPVIEIGLTPDRADCAGIRGIARDLAAAGLGTLKPLDETPVEGRFRTDLTVDLDFPADAGAACPMFAARVFRGVRNGPSPAWLQARLKAIGLRPISVLVDITNFFTFDRNRPLHVFDQGKVKGGLKLRLAKGGETLAALNDKTYTLGAGATVIEDDTGPLSLGGIMGGASTGVSDQTTDVILEAALFDPVRTAMTGRALGINSDARYRFERGVDPAAVIAGMEQATRMILELCGGEASQLVVAGREPDWHRTLTLRPARVASLGGLDVPRDRQVAILSGLGFGVSNGADGLIQAAVPSWRGDVGGEADLVEEVLRVNGYDAIPAVPLPKLTSLTQPALSPSQKARELVRRTLAARGLDEAVTWSFMDGRDAALFGFQNTGLKLLNPIASDLDTMRPSVLPNLIRAAGRNAARGLPDAALFEIGPAYRDATETGQAMVAAAVRAGASGPRHWVQPPRPVDVFDAKADAMAALEAAGAPVANLAVSTDAPDWYHPGRSGCLRLGPTVLAHFGELHPAILSDLGVDGPVVGTEVFLDAVPQPKKKAGTAKPLLKLAAFQPVVRDFAFVVGEEVPADRILKAAKGADKALVADVALFDVYRGPGVAEGRKSLALAVTLQPVEATLTDEAIEAVGKKIVAAVEKQGGTLRG</sequence>
<feature type="binding site" evidence="15">
    <location>
        <position position="466"/>
    </location>
    <ligand>
        <name>Mg(2+)</name>
        <dbReference type="ChEBI" id="CHEBI:18420"/>
        <note>shared with alpha subunit</note>
    </ligand>
</feature>
<dbReference type="OrthoDB" id="9805455at2"/>
<dbReference type="STRING" id="1122125.GCA_000423185_00258"/>
<comment type="caution">
    <text evidence="20">The sequence shown here is derived from an EMBL/GenBank/DDBJ whole genome shotgun (WGS) entry which is preliminary data.</text>
</comment>
<dbReference type="Gene3D" id="2.40.50.140">
    <property type="entry name" value="Nucleic acid-binding proteins"/>
    <property type="match status" value="1"/>
</dbReference>
<dbReference type="InterPro" id="IPR002547">
    <property type="entry name" value="tRNA-bd_dom"/>
</dbReference>
<dbReference type="GO" id="GO:0000287">
    <property type="term" value="F:magnesium ion binding"/>
    <property type="evidence" value="ECO:0007669"/>
    <property type="project" value="UniProtKB-UniRule"/>
</dbReference>
<dbReference type="Pfam" id="PF17759">
    <property type="entry name" value="tRNA_synthFbeta"/>
    <property type="match status" value="1"/>
</dbReference>
<evidence type="ECO:0000256" key="16">
    <source>
        <dbReference type="PROSITE-ProRule" id="PRU00209"/>
    </source>
</evidence>
<dbReference type="NCBIfam" id="TIGR00472">
    <property type="entry name" value="pheT_bact"/>
    <property type="match status" value="1"/>
</dbReference>
<dbReference type="InterPro" id="IPR004532">
    <property type="entry name" value="Phe-tRNA-ligase_IIc_bsu_bact"/>
</dbReference>
<dbReference type="Gene3D" id="3.50.40.10">
    <property type="entry name" value="Phenylalanyl-trna Synthetase, Chain B, domain 3"/>
    <property type="match status" value="1"/>
</dbReference>
<dbReference type="AlphaFoldDB" id="A0A211ZQG2"/>
<evidence type="ECO:0000256" key="2">
    <source>
        <dbReference type="ARBA" id="ARBA00008653"/>
    </source>
</evidence>
<comment type="catalytic activity">
    <reaction evidence="14 15">
        <text>tRNA(Phe) + L-phenylalanine + ATP = L-phenylalanyl-tRNA(Phe) + AMP + diphosphate + H(+)</text>
        <dbReference type="Rhea" id="RHEA:19413"/>
        <dbReference type="Rhea" id="RHEA-COMP:9668"/>
        <dbReference type="Rhea" id="RHEA-COMP:9699"/>
        <dbReference type="ChEBI" id="CHEBI:15378"/>
        <dbReference type="ChEBI" id="CHEBI:30616"/>
        <dbReference type="ChEBI" id="CHEBI:33019"/>
        <dbReference type="ChEBI" id="CHEBI:58095"/>
        <dbReference type="ChEBI" id="CHEBI:78442"/>
        <dbReference type="ChEBI" id="CHEBI:78531"/>
        <dbReference type="ChEBI" id="CHEBI:456215"/>
        <dbReference type="EC" id="6.1.1.20"/>
    </reaction>
</comment>
<evidence type="ECO:0000256" key="6">
    <source>
        <dbReference type="ARBA" id="ARBA00022598"/>
    </source>
</evidence>
<evidence type="ECO:0000259" key="18">
    <source>
        <dbReference type="PROSITE" id="PS51447"/>
    </source>
</evidence>
<evidence type="ECO:0000256" key="13">
    <source>
        <dbReference type="ARBA" id="ARBA00023146"/>
    </source>
</evidence>
<comment type="similarity">
    <text evidence="2 15">Belongs to the phenylalanyl-tRNA synthetase beta subunit family. Type 1 subfamily.</text>
</comment>
<evidence type="ECO:0000256" key="9">
    <source>
        <dbReference type="ARBA" id="ARBA00022840"/>
    </source>
</evidence>
<dbReference type="InterPro" id="IPR033714">
    <property type="entry name" value="tRNA_bind_bactPheRS"/>
</dbReference>
<keyword evidence="8 15" id="KW-0547">Nucleotide-binding</keyword>
<dbReference type="GO" id="GO:0006432">
    <property type="term" value="P:phenylalanyl-tRNA aminoacylation"/>
    <property type="evidence" value="ECO:0007669"/>
    <property type="project" value="UniProtKB-UniRule"/>
</dbReference>
<evidence type="ECO:0000259" key="19">
    <source>
        <dbReference type="PROSITE" id="PS51483"/>
    </source>
</evidence>
<dbReference type="PROSITE" id="PS50886">
    <property type="entry name" value="TRBD"/>
    <property type="match status" value="1"/>
</dbReference>
<dbReference type="InterPro" id="IPR020825">
    <property type="entry name" value="Phe-tRNA_synthase-like_B3/B4"/>
</dbReference>
<evidence type="ECO:0000256" key="3">
    <source>
        <dbReference type="ARBA" id="ARBA00011209"/>
    </source>
</evidence>
<dbReference type="InterPro" id="IPR012340">
    <property type="entry name" value="NA-bd_OB-fold"/>
</dbReference>
<feature type="binding site" evidence="15">
    <location>
        <position position="456"/>
    </location>
    <ligand>
        <name>Mg(2+)</name>
        <dbReference type="ChEBI" id="CHEBI:18420"/>
        <note>shared with alpha subunit</note>
    </ligand>
</feature>
<dbReference type="NCBIfam" id="NF045760">
    <property type="entry name" value="YtpR"/>
    <property type="match status" value="1"/>
</dbReference>
<evidence type="ECO:0000256" key="5">
    <source>
        <dbReference type="ARBA" id="ARBA00022555"/>
    </source>
</evidence>
<dbReference type="FunFam" id="2.40.50.140:FF:000045">
    <property type="entry name" value="Phenylalanine--tRNA ligase beta subunit"/>
    <property type="match status" value="1"/>
</dbReference>
<dbReference type="RefSeq" id="WP_088150644.1">
    <property type="nucleotide sequence ID" value="NZ_NHON01000012.1"/>
</dbReference>
<dbReference type="GO" id="GO:0000049">
    <property type="term" value="F:tRNA binding"/>
    <property type="evidence" value="ECO:0007669"/>
    <property type="project" value="UniProtKB-UniRule"/>
</dbReference>
<feature type="domain" description="FDX-ACB" evidence="18">
    <location>
        <begin position="707"/>
        <end position="799"/>
    </location>
</feature>
<organism evidence="20 21">
    <name type="scientific">Inquilinus limosus</name>
    <dbReference type="NCBI Taxonomy" id="171674"/>
    <lineage>
        <taxon>Bacteria</taxon>
        <taxon>Pseudomonadati</taxon>
        <taxon>Pseudomonadota</taxon>
        <taxon>Alphaproteobacteria</taxon>
        <taxon>Rhodospirillales</taxon>
        <taxon>Rhodospirillaceae</taxon>
        <taxon>Inquilinus</taxon>
    </lineage>
</organism>
<evidence type="ECO:0000313" key="21">
    <source>
        <dbReference type="Proteomes" id="UP000196655"/>
    </source>
</evidence>
<evidence type="ECO:0000256" key="14">
    <source>
        <dbReference type="ARBA" id="ARBA00049255"/>
    </source>
</evidence>
<comment type="cofactor">
    <cofactor evidence="15">
        <name>Mg(2+)</name>
        <dbReference type="ChEBI" id="CHEBI:18420"/>
    </cofactor>
    <text evidence="15">Binds 2 magnesium ions per tetramer.</text>
</comment>
<dbReference type="InterPro" id="IPR009061">
    <property type="entry name" value="DNA-bd_dom_put_sf"/>
</dbReference>
<dbReference type="CDD" id="cd00769">
    <property type="entry name" value="PheRS_beta_core"/>
    <property type="match status" value="1"/>
</dbReference>
<dbReference type="PROSITE" id="PS51447">
    <property type="entry name" value="FDX_ACB"/>
    <property type="match status" value="1"/>
</dbReference>
<keyword evidence="10 15" id="KW-0460">Magnesium</keyword>
<evidence type="ECO:0000256" key="11">
    <source>
        <dbReference type="ARBA" id="ARBA00022884"/>
    </source>
</evidence>